<dbReference type="SUPFAM" id="SSF52343">
    <property type="entry name" value="Ferredoxin reductase-like, C-terminal NADP-linked domain"/>
    <property type="match status" value="1"/>
</dbReference>
<feature type="domain" description="FAD-binding FR-type" evidence="8">
    <location>
        <begin position="22"/>
        <end position="133"/>
    </location>
</feature>
<dbReference type="InterPro" id="IPR039261">
    <property type="entry name" value="FNR_nucleotide-bd"/>
</dbReference>
<dbReference type="InterPro" id="IPR036010">
    <property type="entry name" value="2Fe-2S_ferredoxin-like_sf"/>
</dbReference>
<gene>
    <name evidence="9" type="ORF">ALP29_04483</name>
</gene>
<dbReference type="AlphaFoldDB" id="A0A3M5UGT7"/>
<evidence type="ECO:0000313" key="9">
    <source>
        <dbReference type="EMBL" id="RMU45091.1"/>
    </source>
</evidence>
<dbReference type="GO" id="GO:0046872">
    <property type="term" value="F:metal ion binding"/>
    <property type="evidence" value="ECO:0007669"/>
    <property type="project" value="UniProtKB-KW"/>
</dbReference>
<dbReference type="PROSITE" id="PS51085">
    <property type="entry name" value="2FE2S_FER_2"/>
    <property type="match status" value="1"/>
</dbReference>
<sequence length="346" mass="38017">MTCANQRGHQKQGSIMQAIKNEKTLRVRVSEASTPASGVRMFRLESETDQPLPAFTPGAHIGVSVQLQGRQDWRQYSLIDLGYGAGSTAAPQSYLIAVRLDEQGRGGSRFMHEILHVGDIIDITAPRNDFPLSDTGQRVFLVAGGIGVTPLATMAAACRLHGREVKMVYAGRDRAGMALIDELHTLLGERLIVHTDKEVGAPMDIRALFDQFDDDDDIHICGPAPLLDAMLAEAQQRSWPRDQLHFELFAPPTATAGDSAFDVVLASSDRTLHIPADKNMLDVLIEEGCDPLFDCRRGECGVCATRVIQGEIDHRDYLLTERERVANNLMYPCVSRSKSAVLVLDL</sequence>
<evidence type="ECO:0000256" key="2">
    <source>
        <dbReference type="ARBA" id="ARBA00022714"/>
    </source>
</evidence>
<keyword evidence="2" id="KW-0001">2Fe-2S</keyword>
<name>A0A3M5UGT7_PSESX</name>
<organism evidence="9 10">
    <name type="scientific">Pseudomonas syringae pv. avii</name>
    <dbReference type="NCBI Taxonomy" id="663959"/>
    <lineage>
        <taxon>Bacteria</taxon>
        <taxon>Pseudomonadati</taxon>
        <taxon>Pseudomonadota</taxon>
        <taxon>Gammaproteobacteria</taxon>
        <taxon>Pseudomonadales</taxon>
        <taxon>Pseudomonadaceae</taxon>
        <taxon>Pseudomonas</taxon>
        <taxon>Pseudomonas syringae</taxon>
    </lineage>
</organism>
<proteinExistence type="predicted"/>
<keyword evidence="4" id="KW-0560">Oxidoreductase</keyword>
<dbReference type="EMBL" id="RBUA01001337">
    <property type="protein sequence ID" value="RMU45091.1"/>
    <property type="molecule type" value="Genomic_DNA"/>
</dbReference>
<dbReference type="Gene3D" id="2.40.30.10">
    <property type="entry name" value="Translation factors"/>
    <property type="match status" value="1"/>
</dbReference>
<evidence type="ECO:0000313" key="10">
    <source>
        <dbReference type="Proteomes" id="UP000280395"/>
    </source>
</evidence>
<dbReference type="SUPFAM" id="SSF54292">
    <property type="entry name" value="2Fe-2S ferredoxin-like"/>
    <property type="match status" value="1"/>
</dbReference>
<dbReference type="InterPro" id="IPR012675">
    <property type="entry name" value="Beta-grasp_dom_sf"/>
</dbReference>
<dbReference type="CDD" id="cd06185">
    <property type="entry name" value="PDR_like"/>
    <property type="match status" value="1"/>
</dbReference>
<keyword evidence="6" id="KW-0411">Iron-sulfur</keyword>
<evidence type="ECO:0000259" key="7">
    <source>
        <dbReference type="PROSITE" id="PS51085"/>
    </source>
</evidence>
<dbReference type="SUPFAM" id="SSF63380">
    <property type="entry name" value="Riboflavin synthase domain-like"/>
    <property type="match status" value="1"/>
</dbReference>
<evidence type="ECO:0000256" key="3">
    <source>
        <dbReference type="ARBA" id="ARBA00022723"/>
    </source>
</evidence>
<dbReference type="GO" id="GO:0016491">
    <property type="term" value="F:oxidoreductase activity"/>
    <property type="evidence" value="ECO:0007669"/>
    <property type="project" value="UniProtKB-KW"/>
</dbReference>
<dbReference type="GO" id="GO:0051537">
    <property type="term" value="F:2 iron, 2 sulfur cluster binding"/>
    <property type="evidence" value="ECO:0007669"/>
    <property type="project" value="UniProtKB-KW"/>
</dbReference>
<dbReference type="PANTHER" id="PTHR47354">
    <property type="entry name" value="NADH OXIDOREDUCTASE HCR"/>
    <property type="match status" value="1"/>
</dbReference>
<evidence type="ECO:0000256" key="5">
    <source>
        <dbReference type="ARBA" id="ARBA00023004"/>
    </source>
</evidence>
<evidence type="ECO:0000259" key="8">
    <source>
        <dbReference type="PROSITE" id="PS51384"/>
    </source>
</evidence>
<accession>A0A3M5UGT7</accession>
<dbReference type="InterPro" id="IPR006058">
    <property type="entry name" value="2Fe2S_fd_BS"/>
</dbReference>
<dbReference type="InterPro" id="IPR017938">
    <property type="entry name" value="Riboflavin_synthase-like_b-brl"/>
</dbReference>
<evidence type="ECO:0000256" key="4">
    <source>
        <dbReference type="ARBA" id="ARBA00023002"/>
    </source>
</evidence>
<dbReference type="InterPro" id="IPR017927">
    <property type="entry name" value="FAD-bd_FR_type"/>
</dbReference>
<dbReference type="Gene3D" id="3.40.50.80">
    <property type="entry name" value="Nucleotide-binding domain of ferredoxin-NADP reductase (FNR) module"/>
    <property type="match status" value="1"/>
</dbReference>
<dbReference type="Proteomes" id="UP000280395">
    <property type="component" value="Unassembled WGS sequence"/>
</dbReference>
<keyword evidence="1" id="KW-0285">Flavoprotein</keyword>
<evidence type="ECO:0008006" key="11">
    <source>
        <dbReference type="Google" id="ProtNLM"/>
    </source>
</evidence>
<dbReference type="InterPro" id="IPR050415">
    <property type="entry name" value="MRET"/>
</dbReference>
<dbReference type="CDD" id="cd00207">
    <property type="entry name" value="fer2"/>
    <property type="match status" value="1"/>
</dbReference>
<comment type="caution">
    <text evidence="9">The sequence shown here is derived from an EMBL/GenBank/DDBJ whole genome shotgun (WGS) entry which is preliminary data.</text>
</comment>
<dbReference type="PANTHER" id="PTHR47354:SF1">
    <property type="entry name" value="CARNITINE MONOOXYGENASE REDUCTASE SUBUNIT"/>
    <property type="match status" value="1"/>
</dbReference>
<dbReference type="Gene3D" id="3.10.20.30">
    <property type="match status" value="1"/>
</dbReference>
<dbReference type="Pfam" id="PF00111">
    <property type="entry name" value="Fer2"/>
    <property type="match status" value="1"/>
</dbReference>
<dbReference type="InterPro" id="IPR001041">
    <property type="entry name" value="2Fe-2S_ferredoxin-type"/>
</dbReference>
<reference evidence="9 10" key="1">
    <citation type="submission" date="2018-08" db="EMBL/GenBank/DDBJ databases">
        <title>Recombination of ecologically and evolutionarily significant loci maintains genetic cohesion in the Pseudomonas syringae species complex.</title>
        <authorList>
            <person name="Dillon M."/>
            <person name="Thakur S."/>
            <person name="Almeida R.N.D."/>
            <person name="Weir B.S."/>
            <person name="Guttman D.S."/>
        </authorList>
    </citation>
    <scope>NUCLEOTIDE SEQUENCE [LARGE SCALE GENOMIC DNA]</scope>
    <source>
        <strain evidence="9 10">ICMP 14479</strain>
    </source>
</reference>
<protein>
    <recommendedName>
        <fullName evidence="11">Ferredoxin</fullName>
    </recommendedName>
</protein>
<keyword evidence="3" id="KW-0479">Metal-binding</keyword>
<feature type="domain" description="2Fe-2S ferredoxin-type" evidence="7">
    <location>
        <begin position="261"/>
        <end position="346"/>
    </location>
</feature>
<dbReference type="PROSITE" id="PS51384">
    <property type="entry name" value="FAD_FR"/>
    <property type="match status" value="1"/>
</dbReference>
<evidence type="ECO:0000256" key="6">
    <source>
        <dbReference type="ARBA" id="ARBA00023014"/>
    </source>
</evidence>
<keyword evidence="5" id="KW-0408">Iron</keyword>
<dbReference type="PROSITE" id="PS00197">
    <property type="entry name" value="2FE2S_FER_1"/>
    <property type="match status" value="1"/>
</dbReference>
<evidence type="ECO:0000256" key="1">
    <source>
        <dbReference type="ARBA" id="ARBA00022630"/>
    </source>
</evidence>